<gene>
    <name evidence="5" type="ORF">K466DRAFT_585277</name>
</gene>
<dbReference type="Proteomes" id="UP000308197">
    <property type="component" value="Unassembled WGS sequence"/>
</dbReference>
<sequence>MSDLHTGENLTSLLHLCTYCGKPPVSGEQLKRCSGCFAGPVYCGAPCQAADWITHRTAYHGISRDSDFYKSVMEPSAQMLGYESAYALSRGMSEYLEAHKWTLAALIKAYTLLHFGVWQFAASFPADKVLLLELVSLGPDRNPAEGFRLVSAHWRTVGEWLREADIPSDLHDPEVSKAFVRAKKATHSHFAARARYVGVLPVCFTIGGFPLVFWRMVPQYTPSNPMAPLTEIPWVKKTMNDMTVFCLWCINHQVVLRPPRTVDATRPTPAVPGRLVRVRGSWRWRPFFTQWTDLSEDPCPELWEFLQGRMAAGDQPPTFYMNILDMFW</sequence>
<dbReference type="InterPro" id="IPR002893">
    <property type="entry name" value="Znf_MYND"/>
</dbReference>
<feature type="domain" description="MYND-type" evidence="4">
    <location>
        <begin position="17"/>
        <end position="57"/>
    </location>
</feature>
<proteinExistence type="predicted"/>
<evidence type="ECO:0000313" key="6">
    <source>
        <dbReference type="Proteomes" id="UP000308197"/>
    </source>
</evidence>
<keyword evidence="6" id="KW-1185">Reference proteome</keyword>
<dbReference type="SUPFAM" id="SSF144232">
    <property type="entry name" value="HIT/MYND zinc finger-like"/>
    <property type="match status" value="1"/>
</dbReference>
<keyword evidence="1" id="KW-0479">Metal-binding</keyword>
<dbReference type="InParanoid" id="A0A5C3PG45"/>
<dbReference type="AlphaFoldDB" id="A0A5C3PG45"/>
<reference evidence="5 6" key="1">
    <citation type="journal article" date="2019" name="Nat. Ecol. Evol.">
        <title>Megaphylogeny resolves global patterns of mushroom evolution.</title>
        <authorList>
            <person name="Varga T."/>
            <person name="Krizsan K."/>
            <person name="Foldi C."/>
            <person name="Dima B."/>
            <person name="Sanchez-Garcia M."/>
            <person name="Sanchez-Ramirez S."/>
            <person name="Szollosi G.J."/>
            <person name="Szarkandi J.G."/>
            <person name="Papp V."/>
            <person name="Albert L."/>
            <person name="Andreopoulos W."/>
            <person name="Angelini C."/>
            <person name="Antonin V."/>
            <person name="Barry K.W."/>
            <person name="Bougher N.L."/>
            <person name="Buchanan P."/>
            <person name="Buyck B."/>
            <person name="Bense V."/>
            <person name="Catcheside P."/>
            <person name="Chovatia M."/>
            <person name="Cooper J."/>
            <person name="Damon W."/>
            <person name="Desjardin D."/>
            <person name="Finy P."/>
            <person name="Geml J."/>
            <person name="Haridas S."/>
            <person name="Hughes K."/>
            <person name="Justo A."/>
            <person name="Karasinski D."/>
            <person name="Kautmanova I."/>
            <person name="Kiss B."/>
            <person name="Kocsube S."/>
            <person name="Kotiranta H."/>
            <person name="LaButti K.M."/>
            <person name="Lechner B.E."/>
            <person name="Liimatainen K."/>
            <person name="Lipzen A."/>
            <person name="Lukacs Z."/>
            <person name="Mihaltcheva S."/>
            <person name="Morgado L.N."/>
            <person name="Niskanen T."/>
            <person name="Noordeloos M.E."/>
            <person name="Ohm R.A."/>
            <person name="Ortiz-Santana B."/>
            <person name="Ovrebo C."/>
            <person name="Racz N."/>
            <person name="Riley R."/>
            <person name="Savchenko A."/>
            <person name="Shiryaev A."/>
            <person name="Soop K."/>
            <person name="Spirin V."/>
            <person name="Szebenyi C."/>
            <person name="Tomsovsky M."/>
            <person name="Tulloss R.E."/>
            <person name="Uehling J."/>
            <person name="Grigoriev I.V."/>
            <person name="Vagvolgyi C."/>
            <person name="Papp T."/>
            <person name="Martin F.M."/>
            <person name="Miettinen O."/>
            <person name="Hibbett D.S."/>
            <person name="Nagy L.G."/>
        </authorList>
    </citation>
    <scope>NUCLEOTIDE SEQUENCE [LARGE SCALE GENOMIC DNA]</scope>
    <source>
        <strain evidence="5 6">HHB13444</strain>
    </source>
</reference>
<dbReference type="GO" id="GO:0008270">
    <property type="term" value="F:zinc ion binding"/>
    <property type="evidence" value="ECO:0007669"/>
    <property type="project" value="UniProtKB-KW"/>
</dbReference>
<evidence type="ECO:0000313" key="5">
    <source>
        <dbReference type="EMBL" id="TFK88734.1"/>
    </source>
</evidence>
<evidence type="ECO:0000259" key="4">
    <source>
        <dbReference type="Pfam" id="PF01753"/>
    </source>
</evidence>
<organism evidence="5 6">
    <name type="scientific">Polyporus arcularius HHB13444</name>
    <dbReference type="NCBI Taxonomy" id="1314778"/>
    <lineage>
        <taxon>Eukaryota</taxon>
        <taxon>Fungi</taxon>
        <taxon>Dikarya</taxon>
        <taxon>Basidiomycota</taxon>
        <taxon>Agaricomycotina</taxon>
        <taxon>Agaricomycetes</taxon>
        <taxon>Polyporales</taxon>
        <taxon>Polyporaceae</taxon>
        <taxon>Polyporus</taxon>
    </lineage>
</organism>
<evidence type="ECO:0000256" key="1">
    <source>
        <dbReference type="ARBA" id="ARBA00022723"/>
    </source>
</evidence>
<protein>
    <recommendedName>
        <fullName evidence="4">MYND-type domain-containing protein</fullName>
    </recommendedName>
</protein>
<accession>A0A5C3PG45</accession>
<evidence type="ECO:0000256" key="3">
    <source>
        <dbReference type="ARBA" id="ARBA00022833"/>
    </source>
</evidence>
<dbReference type="Gene3D" id="6.10.140.2220">
    <property type="match status" value="1"/>
</dbReference>
<keyword evidence="2" id="KW-0863">Zinc-finger</keyword>
<dbReference type="EMBL" id="ML211101">
    <property type="protein sequence ID" value="TFK88734.1"/>
    <property type="molecule type" value="Genomic_DNA"/>
</dbReference>
<keyword evidence="3" id="KW-0862">Zinc</keyword>
<dbReference type="Pfam" id="PF01753">
    <property type="entry name" value="zf-MYND"/>
    <property type="match status" value="1"/>
</dbReference>
<name>A0A5C3PG45_9APHY</name>
<evidence type="ECO:0000256" key="2">
    <source>
        <dbReference type="ARBA" id="ARBA00022771"/>
    </source>
</evidence>